<dbReference type="PANTHER" id="PTHR10943:SF2">
    <property type="entry name" value="26S PROTEASOME NON-ATPASE REGULATORY SUBUNIT 1"/>
    <property type="match status" value="1"/>
</dbReference>
<sequence>MHDTVIGKQTVRISWDGLSPVMDEAQTNVDVMTRHQDHILHYGGMYAFALAYAGTSNNKAICQLLHFDVSAVSDDVRKTAVLSLGFVWYSELE</sequence>
<accession>A0A6L2KW67</accession>
<organism evidence="2">
    <name type="scientific">Tanacetum cinerariifolium</name>
    <name type="common">Dalmatian daisy</name>
    <name type="synonym">Chrysanthemum cinerariifolium</name>
    <dbReference type="NCBI Taxonomy" id="118510"/>
    <lineage>
        <taxon>Eukaryota</taxon>
        <taxon>Viridiplantae</taxon>
        <taxon>Streptophyta</taxon>
        <taxon>Embryophyta</taxon>
        <taxon>Tracheophyta</taxon>
        <taxon>Spermatophyta</taxon>
        <taxon>Magnoliopsida</taxon>
        <taxon>eudicotyledons</taxon>
        <taxon>Gunneridae</taxon>
        <taxon>Pentapetalae</taxon>
        <taxon>asterids</taxon>
        <taxon>campanulids</taxon>
        <taxon>Asterales</taxon>
        <taxon>Asteraceae</taxon>
        <taxon>Asteroideae</taxon>
        <taxon>Anthemideae</taxon>
        <taxon>Anthemidinae</taxon>
        <taxon>Tanacetum</taxon>
    </lineage>
</organism>
<keyword evidence="2" id="KW-0647">Proteasome</keyword>
<dbReference type="InterPro" id="IPR011989">
    <property type="entry name" value="ARM-like"/>
</dbReference>
<keyword evidence="1" id="KW-0677">Repeat</keyword>
<dbReference type="PANTHER" id="PTHR10943">
    <property type="entry name" value="26S PROTEASOME NON-ATPASE REGULATORY SUBUNIT"/>
    <property type="match status" value="1"/>
</dbReference>
<dbReference type="Gene3D" id="1.25.10.10">
    <property type="entry name" value="Leucine-rich Repeat Variant"/>
    <property type="match status" value="1"/>
</dbReference>
<reference evidence="2" key="1">
    <citation type="journal article" date="2019" name="Sci. Rep.">
        <title>Draft genome of Tanacetum cinerariifolium, the natural source of mosquito coil.</title>
        <authorList>
            <person name="Yamashiro T."/>
            <person name="Shiraishi A."/>
            <person name="Satake H."/>
            <person name="Nakayama K."/>
        </authorList>
    </citation>
    <scope>NUCLEOTIDE SEQUENCE</scope>
</reference>
<protein>
    <submittedName>
        <fullName evidence="2">26S proteasome non-ATPase regulatory subunit 1 homolog A</fullName>
    </submittedName>
</protein>
<dbReference type="GO" id="GO:0034515">
    <property type="term" value="C:proteasome storage granule"/>
    <property type="evidence" value="ECO:0007669"/>
    <property type="project" value="TreeGrafter"/>
</dbReference>
<proteinExistence type="predicted"/>
<dbReference type="AlphaFoldDB" id="A0A6L2KW67"/>
<dbReference type="GO" id="GO:0008540">
    <property type="term" value="C:proteasome regulatory particle, base subcomplex"/>
    <property type="evidence" value="ECO:0007669"/>
    <property type="project" value="TreeGrafter"/>
</dbReference>
<comment type="caution">
    <text evidence="2">The sequence shown here is derived from an EMBL/GenBank/DDBJ whole genome shotgun (WGS) entry which is preliminary data.</text>
</comment>
<dbReference type="GO" id="GO:0005634">
    <property type="term" value="C:nucleus"/>
    <property type="evidence" value="ECO:0007669"/>
    <property type="project" value="TreeGrafter"/>
</dbReference>
<dbReference type="GO" id="GO:0043161">
    <property type="term" value="P:proteasome-mediated ubiquitin-dependent protein catabolic process"/>
    <property type="evidence" value="ECO:0007669"/>
    <property type="project" value="TreeGrafter"/>
</dbReference>
<evidence type="ECO:0000256" key="1">
    <source>
        <dbReference type="ARBA" id="ARBA00022737"/>
    </source>
</evidence>
<gene>
    <name evidence="2" type="ORF">Tci_025861</name>
</gene>
<evidence type="ECO:0000313" key="2">
    <source>
        <dbReference type="EMBL" id="GEU53883.1"/>
    </source>
</evidence>
<name>A0A6L2KW67_TANCI</name>
<dbReference type="EMBL" id="BKCJ010003244">
    <property type="protein sequence ID" value="GEU53883.1"/>
    <property type="molecule type" value="Genomic_DNA"/>
</dbReference>